<dbReference type="OrthoDB" id="1648066at2"/>
<evidence type="ECO:0000313" key="14">
    <source>
        <dbReference type="EMBL" id="EHI59111.1"/>
    </source>
</evidence>
<evidence type="ECO:0000256" key="7">
    <source>
        <dbReference type="ARBA" id="ARBA00022989"/>
    </source>
</evidence>
<dbReference type="PANTHER" id="PTHR10806">
    <property type="entry name" value="SIGNAL PEPTIDASE COMPLEX CATALYTIC SUBUNIT SEC11"/>
    <property type="match status" value="1"/>
</dbReference>
<keyword evidence="7 12" id="KW-1133">Transmembrane helix</keyword>
<evidence type="ECO:0000256" key="1">
    <source>
        <dbReference type="ARBA" id="ARBA00004648"/>
    </source>
</evidence>
<evidence type="ECO:0000256" key="3">
    <source>
        <dbReference type="ARBA" id="ARBA00022692"/>
    </source>
</evidence>
<sequence length="166" mass="18422">MRRVVKILQAAGYVVLGFLVVVNLWLMAQRFLFHETMPSFLGYTPVYVLSGSMEPAFSAGDMILITEKPEYQVGDVVTYQMGSQTVTHRIIGEEDGQFLLQGDANNTPDIDPVEKEQILGKQVAVIPYLGWLISFLRTPVGLVVLVFAGVVLVELPYWIGDKEGDS</sequence>
<dbReference type="Gene3D" id="2.10.109.10">
    <property type="entry name" value="Umud Fragment, subunit A"/>
    <property type="match status" value="1"/>
</dbReference>
<evidence type="ECO:0000256" key="10">
    <source>
        <dbReference type="ARBA" id="ARBA00045533"/>
    </source>
</evidence>
<evidence type="ECO:0000256" key="6">
    <source>
        <dbReference type="ARBA" id="ARBA00022968"/>
    </source>
</evidence>
<dbReference type="PATRIC" id="fig|742737.3.peg.2823"/>
<dbReference type="CDD" id="cd06530">
    <property type="entry name" value="S26_SPase_I"/>
    <property type="match status" value="1"/>
</dbReference>
<keyword evidence="6" id="KW-0735">Signal-anchor</keyword>
<dbReference type="HOGENOM" id="CLU_089996_2_1_9"/>
<proteinExistence type="predicted"/>
<dbReference type="RefSeq" id="WP_006780795.1">
    <property type="nucleotide sequence ID" value="NZ_CP040506.1"/>
</dbReference>
<dbReference type="EC" id="3.4.21.89" evidence="11"/>
<evidence type="ECO:0000256" key="5">
    <source>
        <dbReference type="ARBA" id="ARBA00022824"/>
    </source>
</evidence>
<dbReference type="EMBL" id="ADLN01000075">
    <property type="protein sequence ID" value="EHI59111.1"/>
    <property type="molecule type" value="Genomic_DNA"/>
</dbReference>
<keyword evidence="5" id="KW-0256">Endoplasmic reticulum</keyword>
<accession>G5IH40</accession>
<keyword evidence="4" id="KW-0378">Hydrolase</keyword>
<evidence type="ECO:0000259" key="13">
    <source>
        <dbReference type="Pfam" id="PF00717"/>
    </source>
</evidence>
<dbReference type="GO" id="GO:0004252">
    <property type="term" value="F:serine-type endopeptidase activity"/>
    <property type="evidence" value="ECO:0007669"/>
    <property type="project" value="UniProtKB-UniRule"/>
</dbReference>
<evidence type="ECO:0000256" key="2">
    <source>
        <dbReference type="ARBA" id="ARBA00022670"/>
    </source>
</evidence>
<dbReference type="PRINTS" id="PR00728">
    <property type="entry name" value="SIGNALPTASE"/>
</dbReference>
<keyword evidence="3 12" id="KW-0812">Transmembrane</keyword>
<dbReference type="InterPro" id="IPR019533">
    <property type="entry name" value="Peptidase_S26"/>
</dbReference>
<evidence type="ECO:0000256" key="4">
    <source>
        <dbReference type="ARBA" id="ARBA00022801"/>
    </source>
</evidence>
<dbReference type="AlphaFoldDB" id="G5IH40"/>
<keyword evidence="15" id="KW-1185">Reference proteome</keyword>
<reference evidence="14 15" key="1">
    <citation type="submission" date="2011-08" db="EMBL/GenBank/DDBJ databases">
        <title>The Genome Sequence of Clostridium hathewayi WAL-18680.</title>
        <authorList>
            <consortium name="The Broad Institute Genome Sequencing Platform"/>
            <person name="Earl A."/>
            <person name="Ward D."/>
            <person name="Feldgarden M."/>
            <person name="Gevers D."/>
            <person name="Finegold S.M."/>
            <person name="Summanen P.H."/>
            <person name="Molitoris D.R."/>
            <person name="Song M."/>
            <person name="Daigneault M."/>
            <person name="Allen-Vercoe E."/>
            <person name="Young S.K."/>
            <person name="Zeng Q."/>
            <person name="Gargeya S."/>
            <person name="Fitzgerald M."/>
            <person name="Haas B."/>
            <person name="Abouelleil A."/>
            <person name="Alvarado L."/>
            <person name="Arachchi H.M."/>
            <person name="Berlin A."/>
            <person name="Brown A."/>
            <person name="Chapman S.B."/>
            <person name="Chen Z."/>
            <person name="Dunbar C."/>
            <person name="Freedman E."/>
            <person name="Gearin G."/>
            <person name="Gellesch M."/>
            <person name="Goldberg J."/>
            <person name="Griggs A."/>
            <person name="Gujja S."/>
            <person name="Heiman D."/>
            <person name="Howarth C."/>
            <person name="Larson L."/>
            <person name="Lui A."/>
            <person name="MacDonald P.J.P."/>
            <person name="Montmayeur A."/>
            <person name="Murphy C."/>
            <person name="Neiman D."/>
            <person name="Pearson M."/>
            <person name="Priest M."/>
            <person name="Roberts A."/>
            <person name="Saif S."/>
            <person name="Shea T."/>
            <person name="Shenoy N."/>
            <person name="Sisk P."/>
            <person name="Stolte C."/>
            <person name="Sykes S."/>
            <person name="Wortman J."/>
            <person name="Nusbaum C."/>
            <person name="Birren B."/>
        </authorList>
    </citation>
    <scope>NUCLEOTIDE SEQUENCE [LARGE SCALE GENOMIC DNA]</scope>
    <source>
        <strain evidence="14 15">WAL-18680</strain>
    </source>
</reference>
<evidence type="ECO:0000256" key="9">
    <source>
        <dbReference type="ARBA" id="ARBA00033305"/>
    </source>
</evidence>
<evidence type="ECO:0000256" key="8">
    <source>
        <dbReference type="ARBA" id="ARBA00023136"/>
    </source>
</evidence>
<evidence type="ECO:0000256" key="11">
    <source>
        <dbReference type="NCBIfam" id="TIGR02228"/>
    </source>
</evidence>
<feature type="transmembrane region" description="Helical" evidence="12">
    <location>
        <begin position="7"/>
        <end position="28"/>
    </location>
</feature>
<dbReference type="GO" id="GO:0016020">
    <property type="term" value="C:membrane"/>
    <property type="evidence" value="ECO:0007669"/>
    <property type="project" value="UniProtKB-UniRule"/>
</dbReference>
<feature type="transmembrane region" description="Helical" evidence="12">
    <location>
        <begin position="140"/>
        <end position="159"/>
    </location>
</feature>
<gene>
    <name evidence="14" type="ORF">HMPREF9473_02818</name>
</gene>
<dbReference type="InterPro" id="IPR036286">
    <property type="entry name" value="LexA/Signal_pep-like_sf"/>
</dbReference>
<feature type="domain" description="Peptidase S24/S26A/S26B/S26C" evidence="13">
    <location>
        <begin position="48"/>
        <end position="121"/>
    </location>
</feature>
<dbReference type="Pfam" id="PF00717">
    <property type="entry name" value="Peptidase_S24"/>
    <property type="match status" value="1"/>
</dbReference>
<dbReference type="InterPro" id="IPR015927">
    <property type="entry name" value="Peptidase_S24_S26A/B/C"/>
</dbReference>
<comment type="subcellular location">
    <subcellularLocation>
        <location evidence="1">Endoplasmic reticulum membrane</location>
        <topology evidence="1">Single-pass type II membrane protein</topology>
    </subcellularLocation>
</comment>
<dbReference type="PROSITE" id="PS00501">
    <property type="entry name" value="SPASE_I_1"/>
    <property type="match status" value="1"/>
</dbReference>
<keyword evidence="2" id="KW-0645">Protease</keyword>
<comment type="caution">
    <text evidence="14">The sequence shown here is derived from an EMBL/GenBank/DDBJ whole genome shotgun (WGS) entry which is preliminary data.</text>
</comment>
<dbReference type="Proteomes" id="UP000005384">
    <property type="component" value="Unassembled WGS sequence"/>
</dbReference>
<organism evidence="14 15">
    <name type="scientific">Hungatella hathewayi WAL-18680</name>
    <dbReference type="NCBI Taxonomy" id="742737"/>
    <lineage>
        <taxon>Bacteria</taxon>
        <taxon>Bacillati</taxon>
        <taxon>Bacillota</taxon>
        <taxon>Clostridia</taxon>
        <taxon>Lachnospirales</taxon>
        <taxon>Lachnospiraceae</taxon>
        <taxon>Hungatella</taxon>
    </lineage>
</organism>
<name>G5IH40_9FIRM</name>
<dbReference type="MEROPS" id="S26.011"/>
<keyword evidence="8 12" id="KW-0472">Membrane</keyword>
<protein>
    <recommendedName>
        <fullName evidence="9 11">Signal peptidase I</fullName>
        <ecNumber evidence="11">3.4.21.89</ecNumber>
    </recommendedName>
</protein>
<dbReference type="SUPFAM" id="SSF51306">
    <property type="entry name" value="LexA/Signal peptidase"/>
    <property type="match status" value="1"/>
</dbReference>
<dbReference type="InterPro" id="IPR001733">
    <property type="entry name" value="Peptidase_S26B"/>
</dbReference>
<dbReference type="InterPro" id="IPR019756">
    <property type="entry name" value="Pept_S26A_signal_pept_1_Ser-AS"/>
</dbReference>
<dbReference type="PANTHER" id="PTHR10806:SF6">
    <property type="entry name" value="SIGNAL PEPTIDASE COMPLEX CATALYTIC SUBUNIT SEC11"/>
    <property type="match status" value="1"/>
</dbReference>
<evidence type="ECO:0000256" key="12">
    <source>
        <dbReference type="SAM" id="Phobius"/>
    </source>
</evidence>
<dbReference type="GO" id="GO:0009003">
    <property type="term" value="F:signal peptidase activity"/>
    <property type="evidence" value="ECO:0007669"/>
    <property type="project" value="UniProtKB-EC"/>
</dbReference>
<dbReference type="NCBIfam" id="TIGR02228">
    <property type="entry name" value="sigpep_I_arch"/>
    <property type="match status" value="1"/>
</dbReference>
<dbReference type="GO" id="GO:0006465">
    <property type="term" value="P:signal peptide processing"/>
    <property type="evidence" value="ECO:0007669"/>
    <property type="project" value="UniProtKB-UniRule"/>
</dbReference>
<comment type="function">
    <text evidence="10">Catalytic component of the signal peptidase complex (SPC) which catalyzes the cleavage of N-terminal signal sequences from nascent proteins as they are translocated into the lumen of the endoplasmic reticulum. Specifically cleaves N-terminal signal peptides that contain a hydrophobic alpha-helix (h-region) shorter than 18-20 amino acids.</text>
</comment>
<evidence type="ECO:0000313" key="15">
    <source>
        <dbReference type="Proteomes" id="UP000005384"/>
    </source>
</evidence>